<dbReference type="InterPro" id="IPR008686">
    <property type="entry name" value="RNA_pol_mitovir"/>
</dbReference>
<keyword evidence="1 4" id="KW-0696">RNA-directed RNA polymerase</keyword>
<dbReference type="PANTHER" id="PTHR34456">
    <property type="entry name" value="MITOVIRUS RNA-DEPENDENT RNA POLYMERASE"/>
    <property type="match status" value="1"/>
</dbReference>
<dbReference type="GO" id="GO:0003968">
    <property type="term" value="F:RNA-directed RNA polymerase activity"/>
    <property type="evidence" value="ECO:0007669"/>
    <property type="project" value="UniProtKB-KW"/>
</dbReference>
<keyword evidence="3" id="KW-0548">Nucleotidyltransferase</keyword>
<dbReference type="Pfam" id="PF05919">
    <property type="entry name" value="Mitovir_RNA_pol"/>
    <property type="match status" value="1"/>
</dbReference>
<evidence type="ECO:0000256" key="2">
    <source>
        <dbReference type="ARBA" id="ARBA00022679"/>
    </source>
</evidence>
<reference evidence="4" key="1">
    <citation type="submission" date="2021-04" db="EMBL/GenBank/DDBJ databases">
        <title>RNA virome diversity and Wolbachia infection in individual Drosophila simulans.</title>
        <authorList>
            <person name="Ortiz-Baez A.S."/>
            <person name="Hoffmann A.A."/>
            <person name="Shi M."/>
            <person name="Holmes E.C."/>
        </authorList>
    </citation>
    <scope>NUCLEOTIDE SEQUENCE</scope>
    <source>
        <strain evidence="4">K119_1684</strain>
    </source>
</reference>
<dbReference type="SUPFAM" id="SSF56672">
    <property type="entry name" value="DNA/RNA polymerases"/>
    <property type="match status" value="1"/>
</dbReference>
<evidence type="ECO:0000256" key="3">
    <source>
        <dbReference type="ARBA" id="ARBA00022695"/>
    </source>
</evidence>
<keyword evidence="2" id="KW-0808">Transferase</keyword>
<evidence type="ECO:0000256" key="1">
    <source>
        <dbReference type="ARBA" id="ARBA00022484"/>
    </source>
</evidence>
<evidence type="ECO:0000313" key="4">
    <source>
        <dbReference type="EMBL" id="QXP49784.1"/>
    </source>
</evidence>
<organism evidence="4">
    <name type="scientific">araluen mito-like virus</name>
    <dbReference type="NCBI Taxonomy" id="2858880"/>
    <lineage>
        <taxon>Viruses</taxon>
        <taxon>Riboviria</taxon>
        <taxon>Orthornavirae</taxon>
        <taxon>Lenarviricota</taxon>
        <taxon>Howeltoviricetes</taxon>
        <taxon>Cryppavirales</taxon>
        <taxon>Mitoviridae</taxon>
    </lineage>
</organism>
<name>A0A8F5XQ88_9VIRU</name>
<proteinExistence type="predicted"/>
<dbReference type="InterPro" id="IPR043502">
    <property type="entry name" value="DNA/RNA_pol_sf"/>
</dbReference>
<sequence length="763" mass="89180">METLWRRQNLCSLIFKLYLPHLTPTLRTQFESIQSEFFVFITKLTENRGLVFTTQHVKAIRLTFLRYISGNPLTQYEGVTLNKYGFPSKIRRLLSLDLQNPDILKMCLTLLTILRDTRAPAILDRGPIETIWGGNIPEAFKDMHKQVCSDLHINKCHMKAVEWNRFHFTTKMGPNGPALFSSDLDFEALPDYYISILGLMSGRLLEAKFGDIKMVSARFPQAFHMISEIIPVELRRDNHCSRRLSCFSDKETKSRTIAIFDYWSQTTLKPLHDHLNTILKNIPQDCTFNQAKFTEFMLNQEKDTVFCSLDLTNATDRMPIKLQYNIIAEIIGDLKAVSWEHIMVGLPFTLKTKKSKSRFSYKEEVKTTEEQIYYGAGQPMGAYSLWPTMALTHHYIVRMSALSLGIENFSNYCILGDDVVIANEKVADEYCRFLSILDMPISFQKTHRSKRFFEFAKRYFYDGIEITPFSISSLDNVYHRYYLLHNFLDNQCKHGWKLDYSQFPLLIKRIYQLFHRPHLWRGVRKLIVPFRLITDVKESGRPLTKSIKEFCEAFTLVLPYNSYELFADVLVESIKLIRHDQIKSELARCRESFKELWNTINSKLVLANGGPSHVKGFMSPEIPRNLGPFSTCYREMTTGSLAEFLNEIRPNLTYEQFLDGELDSYDAVSLLKLRGLTERTMKPTLLQFCDNVKVQLFAQSHLTKKLINVVKNEFTIEWFKLGCINEWHIFQRRSAFQTEGIEMILHKHSEHLRMMEELVRYEC</sequence>
<accession>A0A8F5XQ88</accession>
<dbReference type="PANTHER" id="PTHR34456:SF13">
    <property type="entry name" value="REVERSE TRANSCRIPTASE DOMAIN-CONTAINING PROTEIN"/>
    <property type="match status" value="1"/>
</dbReference>
<protein>
    <submittedName>
        <fullName evidence="4">RNA-dependent RNA polymerase</fullName>
    </submittedName>
</protein>
<dbReference type="EMBL" id="MW976880">
    <property type="protein sequence ID" value="QXP49784.1"/>
    <property type="molecule type" value="Genomic_RNA"/>
</dbReference>